<keyword evidence="6" id="KW-0378">Hydrolase</keyword>
<comment type="similarity">
    <text evidence="1">Belongs to the CbxX/CfxQ family.</text>
</comment>
<dbReference type="Pfam" id="PF17866">
    <property type="entry name" value="AAA_lid_6"/>
    <property type="match status" value="1"/>
</dbReference>
<evidence type="ECO:0000256" key="2">
    <source>
        <dbReference type="ARBA" id="ARBA00022741"/>
    </source>
</evidence>
<dbReference type="InterPro" id="IPR027417">
    <property type="entry name" value="P-loop_NTPase"/>
</dbReference>
<evidence type="ECO:0000256" key="3">
    <source>
        <dbReference type="ARBA" id="ARBA00022840"/>
    </source>
</evidence>
<reference evidence="6 7" key="1">
    <citation type="submission" date="2024-07" db="EMBL/GenBank/DDBJ databases">
        <title>Section-level genome sequencing and comparative genomics of Aspergillus sections Usti and Cavernicolus.</title>
        <authorList>
            <consortium name="Lawrence Berkeley National Laboratory"/>
            <person name="Nybo J.L."/>
            <person name="Vesth T.C."/>
            <person name="Theobald S."/>
            <person name="Frisvad J.C."/>
            <person name="Larsen T.O."/>
            <person name="Kjaerboelling I."/>
            <person name="Rothschild-Mancinelli K."/>
            <person name="Lyhne E.K."/>
            <person name="Kogle M.E."/>
            <person name="Barry K."/>
            <person name="Clum A."/>
            <person name="Na H."/>
            <person name="Ledsgaard L."/>
            <person name="Lin J."/>
            <person name="Lipzen A."/>
            <person name="Kuo A."/>
            <person name="Riley R."/>
            <person name="Mondo S."/>
            <person name="LaButti K."/>
            <person name="Haridas S."/>
            <person name="Pangalinan J."/>
            <person name="Salamov A.A."/>
            <person name="Simmons B.A."/>
            <person name="Magnuson J.K."/>
            <person name="Chen J."/>
            <person name="Drula E."/>
            <person name="Henrissat B."/>
            <person name="Wiebenga A."/>
            <person name="Lubbers R.J."/>
            <person name="Gomes A.C."/>
            <person name="Makela M.R."/>
            <person name="Stajich J."/>
            <person name="Grigoriev I.V."/>
            <person name="Mortensen U.H."/>
            <person name="De vries R.P."/>
            <person name="Baker S.E."/>
            <person name="Andersen M.R."/>
        </authorList>
    </citation>
    <scope>NUCLEOTIDE SEQUENCE [LARGE SCALE GENOMIC DNA]</scope>
    <source>
        <strain evidence="6 7">CBS 600.67</strain>
    </source>
</reference>
<evidence type="ECO:0000313" key="7">
    <source>
        <dbReference type="Proteomes" id="UP001610335"/>
    </source>
</evidence>
<dbReference type="InterPro" id="IPR003593">
    <property type="entry name" value="AAA+_ATPase"/>
</dbReference>
<feature type="domain" description="AAA+ ATPase" evidence="5">
    <location>
        <begin position="338"/>
        <end position="473"/>
    </location>
</feature>
<dbReference type="EMBL" id="JBFXLS010000131">
    <property type="protein sequence ID" value="KAL2814097.1"/>
    <property type="molecule type" value="Genomic_DNA"/>
</dbReference>
<dbReference type="Pfam" id="PF00004">
    <property type="entry name" value="AAA"/>
    <property type="match status" value="2"/>
</dbReference>
<name>A0ABR4HFB0_9EURO</name>
<dbReference type="InterPro" id="IPR003959">
    <property type="entry name" value="ATPase_AAA_core"/>
</dbReference>
<keyword evidence="3" id="KW-0067">ATP-binding</keyword>
<evidence type="ECO:0000256" key="4">
    <source>
        <dbReference type="SAM" id="MobiDB-lite"/>
    </source>
</evidence>
<feature type="domain" description="AAA+ ATPase" evidence="5">
    <location>
        <begin position="571"/>
        <end position="717"/>
    </location>
</feature>
<sequence length="817" mass="91978">MPQTTVGDGNHCDMQDMQDGSVPKAKGQKRDVNRMLGPTERQLERVLDRVMCLIGQEPIKEDILAVKARVEHGKARREDMKAMRFDLAIMGNPGTGKNTAAHLYAELLACLSIVPQKAYSHYMGFEISECDLVKWGRAIESSSGVFFIRRAHRLTDWPSQLDKFLTITERHIGRIVVIMIDPTNGFRDTGKARWRFRRKMVLADYQDAELHRLLAHMLKQRRLHVEGGFNGRHLLVLHLGNIWAVRSELEQALQRQARRLRQIQLMDKRTQRPCSQYLLTRADLVGPPPTAIRQNSLAWKQLQAMVGLHCVKASIEELVRLSGSNGDRERQGKPLITTNLNRVIVGPPGTGKTTIAKLYGQIIGELGLLSNGEVVIKTPADFIRRHIGRSEANTRDILSATEGKVLIIDDAHMLYESHNGDFRQAIADTLVSSIHNRPSDNRCIILSIQLVNILELILARDHFTITEEAKQVACETLTRASHRPNFGNGGEVENLLSRAKMAFNARVQGNRGNMCLEPQDFDPDYNRLSQGRECDLFSDMVGMEEIATLFRNYQKTAEGMHLHGIDPREYLPFSFVFKGPPGTGKTTTARIMGKIFYNLGFLSTTEVIECSVIDIIGKYVGHTGPKVISLLERALGKVLFVDEAYRFAEGASNSDSSCSNFRREAVGELVDCMTKPRYKGKIVIILTGYTLEMNRLMQVNPGLRSRFPKDIEFPNMAPEHCLNYLEQQITKLGVCMPVAESDQGPWRPRVLQLFSQLGRMRSWANARDVEELAHMVIGKLFQKLITPGELPSLSLDSTPSGKGQPGKHRCYNIQNVI</sequence>
<protein>
    <submittedName>
        <fullName evidence="6">P-loop containing nucleoside triphosphate hydrolase protein</fullName>
    </submittedName>
</protein>
<dbReference type="SUPFAM" id="SSF52540">
    <property type="entry name" value="P-loop containing nucleoside triphosphate hydrolases"/>
    <property type="match status" value="3"/>
</dbReference>
<comment type="caution">
    <text evidence="6">The sequence shown here is derived from an EMBL/GenBank/DDBJ whole genome shotgun (WGS) entry which is preliminary data.</text>
</comment>
<evidence type="ECO:0000313" key="6">
    <source>
        <dbReference type="EMBL" id="KAL2814097.1"/>
    </source>
</evidence>
<feature type="region of interest" description="Disordered" evidence="4">
    <location>
        <begin position="1"/>
        <end position="32"/>
    </location>
</feature>
<dbReference type="GO" id="GO:0016787">
    <property type="term" value="F:hydrolase activity"/>
    <property type="evidence" value="ECO:0007669"/>
    <property type="project" value="UniProtKB-KW"/>
</dbReference>
<dbReference type="PRINTS" id="PR00819">
    <property type="entry name" value="CBXCFQXSUPER"/>
</dbReference>
<evidence type="ECO:0000256" key="1">
    <source>
        <dbReference type="ARBA" id="ARBA00010378"/>
    </source>
</evidence>
<dbReference type="SMART" id="SM00382">
    <property type="entry name" value="AAA"/>
    <property type="match status" value="3"/>
</dbReference>
<accession>A0ABR4HFB0</accession>
<evidence type="ECO:0000259" key="5">
    <source>
        <dbReference type="SMART" id="SM00382"/>
    </source>
</evidence>
<dbReference type="PANTHER" id="PTHR43392:SF2">
    <property type="entry name" value="AAA-TYPE ATPASE FAMILY PROTEIN _ ANKYRIN REPEAT FAMILY PROTEIN"/>
    <property type="match status" value="1"/>
</dbReference>
<dbReference type="InterPro" id="IPR050773">
    <property type="entry name" value="CbxX/CfxQ_RuBisCO_ESX"/>
</dbReference>
<dbReference type="CDD" id="cd00009">
    <property type="entry name" value="AAA"/>
    <property type="match status" value="1"/>
</dbReference>
<keyword evidence="7" id="KW-1185">Reference proteome</keyword>
<organism evidence="6 7">
    <name type="scientific">Aspergillus cavernicola</name>
    <dbReference type="NCBI Taxonomy" id="176166"/>
    <lineage>
        <taxon>Eukaryota</taxon>
        <taxon>Fungi</taxon>
        <taxon>Dikarya</taxon>
        <taxon>Ascomycota</taxon>
        <taxon>Pezizomycotina</taxon>
        <taxon>Eurotiomycetes</taxon>
        <taxon>Eurotiomycetidae</taxon>
        <taxon>Eurotiales</taxon>
        <taxon>Aspergillaceae</taxon>
        <taxon>Aspergillus</taxon>
        <taxon>Aspergillus subgen. Nidulantes</taxon>
    </lineage>
</organism>
<feature type="domain" description="AAA+ ATPase" evidence="5">
    <location>
        <begin position="83"/>
        <end position="229"/>
    </location>
</feature>
<gene>
    <name evidence="6" type="ORF">BDW59DRAFT_178073</name>
</gene>
<dbReference type="Proteomes" id="UP001610335">
    <property type="component" value="Unassembled WGS sequence"/>
</dbReference>
<keyword evidence="2" id="KW-0547">Nucleotide-binding</keyword>
<dbReference type="Gene3D" id="3.40.50.300">
    <property type="entry name" value="P-loop containing nucleotide triphosphate hydrolases"/>
    <property type="match status" value="3"/>
</dbReference>
<dbReference type="PANTHER" id="PTHR43392">
    <property type="entry name" value="AAA-TYPE ATPASE FAMILY PROTEIN / ANKYRIN REPEAT FAMILY PROTEIN"/>
    <property type="match status" value="1"/>
</dbReference>
<dbReference type="Gene3D" id="1.10.8.60">
    <property type="match status" value="1"/>
</dbReference>
<dbReference type="InterPro" id="IPR000641">
    <property type="entry name" value="CbxX/CfxQ"/>
</dbReference>
<proteinExistence type="inferred from homology"/>
<dbReference type="InterPro" id="IPR041627">
    <property type="entry name" value="AAA_lid_6"/>
</dbReference>